<keyword evidence="8" id="KW-0963">Cytoplasm</keyword>
<evidence type="ECO:0000313" key="9">
    <source>
        <dbReference type="EMBL" id="RAK46601.1"/>
    </source>
</evidence>
<evidence type="ECO:0000256" key="6">
    <source>
        <dbReference type="ARBA" id="ARBA00022840"/>
    </source>
</evidence>
<dbReference type="SUPFAM" id="SSF52374">
    <property type="entry name" value="Nucleotidylyl transferase"/>
    <property type="match status" value="1"/>
</dbReference>
<dbReference type="Proteomes" id="UP000249808">
    <property type="component" value="Unassembled WGS sequence"/>
</dbReference>
<feature type="binding site" evidence="8">
    <location>
        <position position="62"/>
    </location>
    <ligand>
        <name>(R)-pantoate</name>
        <dbReference type="ChEBI" id="CHEBI:15980"/>
    </ligand>
</feature>
<feature type="binding site" evidence="8">
    <location>
        <position position="62"/>
    </location>
    <ligand>
        <name>beta-alanine</name>
        <dbReference type="ChEBI" id="CHEBI:57966"/>
    </ligand>
</feature>
<dbReference type="EMBL" id="PZJH01000001">
    <property type="protein sequence ID" value="RAK46601.1"/>
    <property type="molecule type" value="Genomic_DNA"/>
</dbReference>
<reference evidence="9 10" key="1">
    <citation type="journal article" date="2018" name="Front. Microbiol.">
        <title>Description and Comparative Genomics of Macrococcus caseolyticus subsp. hominis subsp. nov., Macrococcus goetzii sp. nov., Macrococcus epidermidis sp. nov., and Macrococcus bohemicus sp. nov., Novel Macrococci From Human Clinical Material With Virulence Potential and Suspected Uptake of Foreign DNA by Natural Transformation.</title>
        <authorList>
            <person name="Maslanova I."/>
            <person name="Wertheimer Z."/>
            <person name="Sedlacek I."/>
            <person name="Svec P."/>
            <person name="Indrakova A."/>
            <person name="Kovarovic V."/>
            <person name="Schumann P."/>
            <person name="Sproer C."/>
            <person name="Kralova S."/>
            <person name="Sedo O."/>
            <person name="Kristofova L."/>
            <person name="Vrbovska V."/>
            <person name="Fuzik T."/>
            <person name="Petras P."/>
            <person name="Zdrahal Z."/>
            <person name="Ruzickova V."/>
            <person name="Doskar J."/>
            <person name="Pantucek R."/>
        </authorList>
    </citation>
    <scope>NUCLEOTIDE SEQUENCE [LARGE SCALE GENOMIC DNA]</scope>
    <source>
        <strain evidence="9 10">01/688</strain>
    </source>
</reference>
<name>A0A327ZWD6_9STAP</name>
<dbReference type="GO" id="GO:0004592">
    <property type="term" value="F:pantoate-beta-alanine ligase activity"/>
    <property type="evidence" value="ECO:0007669"/>
    <property type="project" value="UniProtKB-UniRule"/>
</dbReference>
<dbReference type="InterPro" id="IPR042176">
    <property type="entry name" value="Pantoate_ligase_C"/>
</dbReference>
<feature type="binding site" evidence="8">
    <location>
        <begin position="185"/>
        <end position="188"/>
    </location>
    <ligand>
        <name>ATP</name>
        <dbReference type="ChEBI" id="CHEBI:30616"/>
    </ligand>
</feature>
<dbReference type="AlphaFoldDB" id="A0A327ZWD6"/>
<comment type="subunit">
    <text evidence="8">Homodimer.</text>
</comment>
<dbReference type="EC" id="6.3.2.1" evidence="8"/>
<dbReference type="CDD" id="cd00560">
    <property type="entry name" value="PanC"/>
    <property type="match status" value="1"/>
</dbReference>
<dbReference type="Gene3D" id="3.40.50.620">
    <property type="entry name" value="HUPs"/>
    <property type="match status" value="1"/>
</dbReference>
<feature type="binding site" evidence="8">
    <location>
        <position position="177"/>
    </location>
    <ligand>
        <name>ATP</name>
        <dbReference type="ChEBI" id="CHEBI:30616"/>
    </ligand>
</feature>
<proteinExistence type="inferred from homology"/>
<evidence type="ECO:0000256" key="7">
    <source>
        <dbReference type="ARBA" id="ARBA00048258"/>
    </source>
</evidence>
<keyword evidence="4 8" id="KW-0566">Pantothenate biosynthesis</keyword>
<dbReference type="GO" id="GO:0005524">
    <property type="term" value="F:ATP binding"/>
    <property type="evidence" value="ECO:0007669"/>
    <property type="project" value="UniProtKB-KW"/>
</dbReference>
<dbReference type="InterPro" id="IPR014729">
    <property type="entry name" value="Rossmann-like_a/b/a_fold"/>
</dbReference>
<comment type="miscellaneous">
    <text evidence="8">The reaction proceeds by a bi uni uni bi ping pong mechanism.</text>
</comment>
<keyword evidence="3 8" id="KW-0436">Ligase</keyword>
<dbReference type="Pfam" id="PF02569">
    <property type="entry name" value="Pantoate_ligase"/>
    <property type="match status" value="1"/>
</dbReference>
<protein>
    <recommendedName>
        <fullName evidence="8">Pantothenate synthetase</fullName>
        <shortName evidence="8">PS</shortName>
        <ecNumber evidence="8">6.3.2.1</ecNumber>
    </recommendedName>
    <alternativeName>
        <fullName evidence="8">Pantoate--beta-alanine ligase</fullName>
    </alternativeName>
    <alternativeName>
        <fullName evidence="8">Pantoate-activating enzyme</fullName>
    </alternativeName>
</protein>
<comment type="similarity">
    <text evidence="2 8">Belongs to the pantothenate synthetase family.</text>
</comment>
<dbReference type="FunFam" id="3.40.50.620:FF:000013">
    <property type="entry name" value="Pantothenate synthetase"/>
    <property type="match status" value="1"/>
</dbReference>
<evidence type="ECO:0000256" key="4">
    <source>
        <dbReference type="ARBA" id="ARBA00022655"/>
    </source>
</evidence>
<dbReference type="FunFam" id="3.30.1300.10:FF:000001">
    <property type="entry name" value="Pantothenate synthetase"/>
    <property type="match status" value="1"/>
</dbReference>
<comment type="pathway">
    <text evidence="1 8">Cofactor biosynthesis; (R)-pantothenate biosynthesis; (R)-pantothenate from (R)-pantoate and beta-alanine: step 1/1.</text>
</comment>
<evidence type="ECO:0000256" key="2">
    <source>
        <dbReference type="ARBA" id="ARBA00009256"/>
    </source>
</evidence>
<comment type="function">
    <text evidence="8">Catalyzes the condensation of pantoate with beta-alanine in an ATP-dependent reaction via a pantoyl-adenylate intermediate.</text>
</comment>
<gene>
    <name evidence="8" type="primary">panC</name>
    <name evidence="9" type="ORF">BHU61_03845</name>
</gene>
<evidence type="ECO:0000256" key="8">
    <source>
        <dbReference type="HAMAP-Rule" id="MF_00158"/>
    </source>
</evidence>
<dbReference type="RefSeq" id="WP_111714775.1">
    <property type="nucleotide sequence ID" value="NZ_JBHSSR010000001.1"/>
</dbReference>
<sequence>MTVKVKTIKEMQAIVKSLKTEQKSIGLVPTMGALHEGHMTLMKRAQSENDVVIASVFVNPLQFGPNEDYDDYPRQIDQDQALLAENGIDYVFAPEPEEMYPSPLQIQMTVGAMAQVLEGAKRPGHFDGVVTVVNKLFNIIQPDQAYFGKKDAQQLAIIEQMVTEMNHSVEIVGIDIVREQDGLAKSSRNVYLTETERLEAVALSQSLQIAKTLFDNGERNVEVIESAIKKYLTAHTAGKIDEVAIYSYPELKQVEKIDTQVFISLAVKYSKARLIDNIILKDDK</sequence>
<dbReference type="NCBIfam" id="TIGR00018">
    <property type="entry name" value="panC"/>
    <property type="match status" value="1"/>
</dbReference>
<comment type="subcellular location">
    <subcellularLocation>
        <location evidence="8">Cytoplasm</location>
    </subcellularLocation>
</comment>
<evidence type="ECO:0000256" key="5">
    <source>
        <dbReference type="ARBA" id="ARBA00022741"/>
    </source>
</evidence>
<dbReference type="UniPathway" id="UPA00028">
    <property type="reaction ID" value="UER00005"/>
</dbReference>
<feature type="binding site" evidence="8">
    <location>
        <position position="154"/>
    </location>
    <ligand>
        <name>(R)-pantoate</name>
        <dbReference type="ChEBI" id="CHEBI:15980"/>
    </ligand>
</feature>
<evidence type="ECO:0000313" key="10">
    <source>
        <dbReference type="Proteomes" id="UP000249808"/>
    </source>
</evidence>
<dbReference type="Gene3D" id="3.30.1300.10">
    <property type="entry name" value="Pantoate-beta-alanine ligase, C-terminal domain"/>
    <property type="match status" value="1"/>
</dbReference>
<dbReference type="HAMAP" id="MF_00158">
    <property type="entry name" value="PanC"/>
    <property type="match status" value="1"/>
</dbReference>
<dbReference type="GO" id="GO:0005829">
    <property type="term" value="C:cytosol"/>
    <property type="evidence" value="ECO:0007669"/>
    <property type="project" value="TreeGrafter"/>
</dbReference>
<dbReference type="PANTHER" id="PTHR21299:SF1">
    <property type="entry name" value="PANTOATE--BETA-ALANINE LIGASE"/>
    <property type="match status" value="1"/>
</dbReference>
<organism evidence="9 10">
    <name type="scientific">Macrococcus epidermidis</name>
    <dbReference type="NCBI Taxonomy" id="1902580"/>
    <lineage>
        <taxon>Bacteria</taxon>
        <taxon>Bacillati</taxon>
        <taxon>Bacillota</taxon>
        <taxon>Bacilli</taxon>
        <taxon>Bacillales</taxon>
        <taxon>Staphylococcaceae</taxon>
        <taxon>Macrococcus</taxon>
    </lineage>
</organism>
<comment type="catalytic activity">
    <reaction evidence="7 8">
        <text>(R)-pantoate + beta-alanine + ATP = (R)-pantothenate + AMP + diphosphate + H(+)</text>
        <dbReference type="Rhea" id="RHEA:10912"/>
        <dbReference type="ChEBI" id="CHEBI:15378"/>
        <dbReference type="ChEBI" id="CHEBI:15980"/>
        <dbReference type="ChEBI" id="CHEBI:29032"/>
        <dbReference type="ChEBI" id="CHEBI:30616"/>
        <dbReference type="ChEBI" id="CHEBI:33019"/>
        <dbReference type="ChEBI" id="CHEBI:57966"/>
        <dbReference type="ChEBI" id="CHEBI:456215"/>
        <dbReference type="EC" id="6.3.2.1"/>
    </reaction>
</comment>
<evidence type="ECO:0000256" key="1">
    <source>
        <dbReference type="ARBA" id="ARBA00004990"/>
    </source>
</evidence>
<comment type="caution">
    <text evidence="9">The sequence shown here is derived from an EMBL/GenBank/DDBJ whole genome shotgun (WGS) entry which is preliminary data.</text>
</comment>
<keyword evidence="10" id="KW-1185">Reference proteome</keyword>
<accession>A0A327ZWD6</accession>
<dbReference type="InterPro" id="IPR003721">
    <property type="entry name" value="Pantoate_ligase"/>
</dbReference>
<feature type="binding site" evidence="8">
    <location>
        <begin position="31"/>
        <end position="38"/>
    </location>
    <ligand>
        <name>ATP</name>
        <dbReference type="ChEBI" id="CHEBI:30616"/>
    </ligand>
</feature>
<feature type="binding site" evidence="8">
    <location>
        <begin position="148"/>
        <end position="151"/>
    </location>
    <ligand>
        <name>ATP</name>
        <dbReference type="ChEBI" id="CHEBI:30616"/>
    </ligand>
</feature>
<keyword evidence="5 8" id="KW-0547">Nucleotide-binding</keyword>
<evidence type="ECO:0000256" key="3">
    <source>
        <dbReference type="ARBA" id="ARBA00022598"/>
    </source>
</evidence>
<keyword evidence="6 8" id="KW-0067">ATP-binding</keyword>
<dbReference type="PANTHER" id="PTHR21299">
    <property type="entry name" value="CYTIDYLATE KINASE/PANTOATE-BETA-ALANINE LIGASE"/>
    <property type="match status" value="1"/>
</dbReference>
<dbReference type="GO" id="GO:0015940">
    <property type="term" value="P:pantothenate biosynthetic process"/>
    <property type="evidence" value="ECO:0007669"/>
    <property type="project" value="UniProtKB-UniRule"/>
</dbReference>
<feature type="active site" description="Proton donor" evidence="8">
    <location>
        <position position="38"/>
    </location>
</feature>